<keyword evidence="16" id="KW-1185">Reference proteome</keyword>
<dbReference type="OrthoDB" id="9790352at2"/>
<comment type="catalytic activity">
    <reaction evidence="11">
        <text>(S)-2,3,4,5-tetrahydrodipicolinate + NADP(+) + H2O = (2S,4S)-4-hydroxy-2,3,4,5-tetrahydrodipicolinate + NADPH + H(+)</text>
        <dbReference type="Rhea" id="RHEA:35331"/>
        <dbReference type="ChEBI" id="CHEBI:15377"/>
        <dbReference type="ChEBI" id="CHEBI:15378"/>
        <dbReference type="ChEBI" id="CHEBI:16845"/>
        <dbReference type="ChEBI" id="CHEBI:57783"/>
        <dbReference type="ChEBI" id="CHEBI:58349"/>
        <dbReference type="ChEBI" id="CHEBI:67139"/>
        <dbReference type="EC" id="1.17.1.8"/>
    </reaction>
</comment>
<dbReference type="STRING" id="399736.SAMN04489720_0471"/>
<dbReference type="InterPro" id="IPR022663">
    <property type="entry name" value="DapB_C"/>
</dbReference>
<name>A0A1G8AQX1_9MICO</name>
<dbReference type="InterPro" id="IPR022664">
    <property type="entry name" value="DapB_N_CS"/>
</dbReference>
<evidence type="ECO:0000256" key="6">
    <source>
        <dbReference type="ARBA" id="ARBA00023002"/>
    </source>
</evidence>
<organism evidence="15 16">
    <name type="scientific">Agrococcus jejuensis</name>
    <dbReference type="NCBI Taxonomy" id="399736"/>
    <lineage>
        <taxon>Bacteria</taxon>
        <taxon>Bacillati</taxon>
        <taxon>Actinomycetota</taxon>
        <taxon>Actinomycetes</taxon>
        <taxon>Micrococcales</taxon>
        <taxon>Microbacteriaceae</taxon>
        <taxon>Agrococcus</taxon>
    </lineage>
</organism>
<evidence type="ECO:0000256" key="3">
    <source>
        <dbReference type="ARBA" id="ARBA00022605"/>
    </source>
</evidence>
<sequence length="234" mass="23392">MLRVGVLGASGRLGAAAVAAIDSADDLEVVELDPRGGLELANVDVAFDATILAASERIVDAAVAQGVPIVVGTSGWSAARVDALRDAGATGVRVVPNFSIGSVVGTHLATIAARHLGAIEIVETHHERKVDAPSGTAVRTAEAIGAVRAVVAPTPDEPGRGTLVAGIPVHALRLPGVSARQEVILGGTGETLTIRHDTLGHDAYAAGILLALRAAAPAGVVVGLDDLLGLQAPA</sequence>
<dbReference type="InterPro" id="IPR036291">
    <property type="entry name" value="NAD(P)-bd_dom_sf"/>
</dbReference>
<gene>
    <name evidence="15" type="ORF">SAMN04489720_0471</name>
</gene>
<evidence type="ECO:0000256" key="12">
    <source>
        <dbReference type="ARBA" id="ARBA00049396"/>
    </source>
</evidence>
<comment type="catalytic activity">
    <reaction evidence="12">
        <text>(S)-2,3,4,5-tetrahydrodipicolinate + NAD(+) + H2O = (2S,4S)-4-hydroxy-2,3,4,5-tetrahydrodipicolinate + NADH + H(+)</text>
        <dbReference type="Rhea" id="RHEA:35323"/>
        <dbReference type="ChEBI" id="CHEBI:15377"/>
        <dbReference type="ChEBI" id="CHEBI:15378"/>
        <dbReference type="ChEBI" id="CHEBI:16845"/>
        <dbReference type="ChEBI" id="CHEBI:57540"/>
        <dbReference type="ChEBI" id="CHEBI:57945"/>
        <dbReference type="ChEBI" id="CHEBI:67139"/>
        <dbReference type="EC" id="1.17.1.8"/>
    </reaction>
</comment>
<dbReference type="InterPro" id="IPR000846">
    <property type="entry name" value="DapB_N"/>
</dbReference>
<evidence type="ECO:0000313" key="16">
    <source>
        <dbReference type="Proteomes" id="UP000198822"/>
    </source>
</evidence>
<dbReference type="EMBL" id="LT629695">
    <property type="protein sequence ID" value="SDH22680.1"/>
    <property type="molecule type" value="Genomic_DNA"/>
</dbReference>
<evidence type="ECO:0000256" key="5">
    <source>
        <dbReference type="ARBA" id="ARBA00022915"/>
    </source>
</evidence>
<dbReference type="AlphaFoldDB" id="A0A1G8AQX1"/>
<evidence type="ECO:0000256" key="4">
    <source>
        <dbReference type="ARBA" id="ARBA00022857"/>
    </source>
</evidence>
<dbReference type="SUPFAM" id="SSF51735">
    <property type="entry name" value="NAD(P)-binding Rossmann-fold domains"/>
    <property type="match status" value="1"/>
</dbReference>
<evidence type="ECO:0000256" key="7">
    <source>
        <dbReference type="ARBA" id="ARBA00023027"/>
    </source>
</evidence>
<proteinExistence type="inferred from homology"/>
<dbReference type="Pfam" id="PF01113">
    <property type="entry name" value="DapB_N"/>
    <property type="match status" value="1"/>
</dbReference>
<evidence type="ECO:0000259" key="14">
    <source>
        <dbReference type="Pfam" id="PF05173"/>
    </source>
</evidence>
<evidence type="ECO:0000256" key="9">
    <source>
        <dbReference type="ARBA" id="ARBA00037922"/>
    </source>
</evidence>
<dbReference type="GO" id="GO:0008839">
    <property type="term" value="F:4-hydroxy-tetrahydrodipicolinate reductase"/>
    <property type="evidence" value="ECO:0007669"/>
    <property type="project" value="UniProtKB-EC"/>
</dbReference>
<feature type="domain" description="Dihydrodipicolinate reductase N-terminal" evidence="13">
    <location>
        <begin position="3"/>
        <end position="95"/>
    </location>
</feature>
<dbReference type="InterPro" id="IPR023940">
    <property type="entry name" value="DHDPR_bac"/>
</dbReference>
<dbReference type="SUPFAM" id="SSF55347">
    <property type="entry name" value="Glyceraldehyde-3-phosphate dehydrogenase-like, C-terminal domain"/>
    <property type="match status" value="1"/>
</dbReference>
<dbReference type="GO" id="GO:0009089">
    <property type="term" value="P:lysine biosynthetic process via diaminopimelate"/>
    <property type="evidence" value="ECO:0007669"/>
    <property type="project" value="InterPro"/>
</dbReference>
<evidence type="ECO:0000313" key="15">
    <source>
        <dbReference type="EMBL" id="SDH22680.1"/>
    </source>
</evidence>
<dbReference type="FunFam" id="3.30.360.10:FF:000009">
    <property type="entry name" value="4-hydroxy-tetrahydrodipicolinate reductase"/>
    <property type="match status" value="1"/>
</dbReference>
<dbReference type="Gene3D" id="3.40.50.720">
    <property type="entry name" value="NAD(P)-binding Rossmann-like Domain"/>
    <property type="match status" value="1"/>
</dbReference>
<dbReference type="PANTHER" id="PTHR20836:SF0">
    <property type="entry name" value="4-HYDROXY-TETRAHYDRODIPICOLINATE REDUCTASE 1, CHLOROPLASTIC-RELATED"/>
    <property type="match status" value="1"/>
</dbReference>
<dbReference type="Proteomes" id="UP000198822">
    <property type="component" value="Chromosome I"/>
</dbReference>
<keyword evidence="4" id="KW-0521">NADP</keyword>
<dbReference type="RefSeq" id="WP_092502084.1">
    <property type="nucleotide sequence ID" value="NZ_LT629695.1"/>
</dbReference>
<dbReference type="GO" id="GO:0019877">
    <property type="term" value="P:diaminopimelate biosynthetic process"/>
    <property type="evidence" value="ECO:0007669"/>
    <property type="project" value="UniProtKB-KW"/>
</dbReference>
<keyword evidence="8" id="KW-0457">Lysine biosynthesis</keyword>
<keyword evidence="3" id="KW-0028">Amino-acid biosynthesis</keyword>
<protein>
    <recommendedName>
        <fullName evidence="10">4-hydroxy-tetrahydrodipicolinate reductase</fullName>
        <ecNumber evidence="10">1.17.1.8</ecNumber>
    </recommendedName>
</protein>
<feature type="domain" description="Dihydrodipicolinate reductase C-terminal" evidence="14">
    <location>
        <begin position="104"/>
        <end position="228"/>
    </location>
</feature>
<comment type="similarity">
    <text evidence="1">Belongs to the DapB family.</text>
</comment>
<dbReference type="EC" id="1.17.1.8" evidence="10"/>
<dbReference type="PIRSF" id="PIRSF000161">
    <property type="entry name" value="DHPR"/>
    <property type="match status" value="1"/>
</dbReference>
<evidence type="ECO:0000256" key="11">
    <source>
        <dbReference type="ARBA" id="ARBA00049080"/>
    </source>
</evidence>
<evidence type="ECO:0000256" key="10">
    <source>
        <dbReference type="ARBA" id="ARBA00038983"/>
    </source>
</evidence>
<keyword evidence="7" id="KW-0520">NAD</keyword>
<keyword evidence="2" id="KW-0963">Cytoplasm</keyword>
<comment type="pathway">
    <text evidence="9">Amino-acid biosynthesis; L-lysine biosynthesis via DAP pathway; (S)-tetrahydrodipicolinate from L-aspartate: step 4/4.</text>
</comment>
<evidence type="ECO:0000259" key="13">
    <source>
        <dbReference type="Pfam" id="PF01113"/>
    </source>
</evidence>
<keyword evidence="5" id="KW-0220">Diaminopimelate biosynthesis</keyword>
<evidence type="ECO:0000256" key="8">
    <source>
        <dbReference type="ARBA" id="ARBA00023154"/>
    </source>
</evidence>
<dbReference type="PANTHER" id="PTHR20836">
    <property type="entry name" value="DIHYDRODIPICOLINATE REDUCTASE"/>
    <property type="match status" value="1"/>
</dbReference>
<dbReference type="Gene3D" id="3.30.360.10">
    <property type="entry name" value="Dihydrodipicolinate Reductase, domain 2"/>
    <property type="match status" value="1"/>
</dbReference>
<evidence type="ECO:0000256" key="1">
    <source>
        <dbReference type="ARBA" id="ARBA00006642"/>
    </source>
</evidence>
<keyword evidence="6" id="KW-0560">Oxidoreductase</keyword>
<dbReference type="PROSITE" id="PS01298">
    <property type="entry name" value="DAPB"/>
    <property type="match status" value="1"/>
</dbReference>
<evidence type="ECO:0000256" key="2">
    <source>
        <dbReference type="ARBA" id="ARBA00022490"/>
    </source>
</evidence>
<dbReference type="Pfam" id="PF05173">
    <property type="entry name" value="DapB_C"/>
    <property type="match status" value="1"/>
</dbReference>
<dbReference type="GO" id="GO:0005829">
    <property type="term" value="C:cytosol"/>
    <property type="evidence" value="ECO:0007669"/>
    <property type="project" value="TreeGrafter"/>
</dbReference>
<accession>A0A1G8AQX1</accession>
<reference evidence="16" key="1">
    <citation type="submission" date="2016-10" db="EMBL/GenBank/DDBJ databases">
        <authorList>
            <person name="Varghese N."/>
            <person name="Submissions S."/>
        </authorList>
    </citation>
    <scope>NUCLEOTIDE SEQUENCE [LARGE SCALE GENOMIC DNA]</scope>
    <source>
        <strain evidence="16">DSM 22002</strain>
    </source>
</reference>